<comment type="caution">
    <text evidence="2">The sequence shown here is derived from an EMBL/GenBank/DDBJ whole genome shotgun (WGS) entry which is preliminary data.</text>
</comment>
<evidence type="ECO:0000256" key="1">
    <source>
        <dbReference type="SAM" id="MobiDB-lite"/>
    </source>
</evidence>
<gene>
    <name evidence="2" type="ORF">CFOL_v3_30908</name>
</gene>
<accession>A0A1Q3D4V3</accession>
<feature type="compositionally biased region" description="Polar residues" evidence="1">
    <location>
        <begin position="120"/>
        <end position="133"/>
    </location>
</feature>
<evidence type="ECO:0000313" key="2">
    <source>
        <dbReference type="EMBL" id="GAV87482.1"/>
    </source>
</evidence>
<keyword evidence="3" id="KW-1185">Reference proteome</keyword>
<dbReference type="AlphaFoldDB" id="A0A1Q3D4V3"/>
<name>A0A1Q3D4V3_CEPFO</name>
<dbReference type="InParanoid" id="A0A1Q3D4V3"/>
<reference evidence="3" key="1">
    <citation type="submission" date="2016-04" db="EMBL/GenBank/DDBJ databases">
        <title>Cephalotus genome sequencing.</title>
        <authorList>
            <person name="Fukushima K."/>
            <person name="Hasebe M."/>
            <person name="Fang X."/>
        </authorList>
    </citation>
    <scope>NUCLEOTIDE SEQUENCE [LARGE SCALE GENOMIC DNA]</scope>
    <source>
        <strain evidence="3">cv. St1</strain>
    </source>
</reference>
<proteinExistence type="predicted"/>
<sequence>MEISTRSVDFRTEPVPTGRVFFFFLEKRVRIGFRFYFQNLLRMQVGYGYKIIPTESDPYIEQNTIIPLMLLILPIVPFQFQNKYSQNERSTQHQVPLSIYVDCLSCYLCHHRHRRRQHLTGNLNISRSHQPPTTGVGVNGSCSKLE</sequence>
<dbReference type="Proteomes" id="UP000187406">
    <property type="component" value="Unassembled WGS sequence"/>
</dbReference>
<organism evidence="2 3">
    <name type="scientific">Cephalotus follicularis</name>
    <name type="common">Albany pitcher plant</name>
    <dbReference type="NCBI Taxonomy" id="3775"/>
    <lineage>
        <taxon>Eukaryota</taxon>
        <taxon>Viridiplantae</taxon>
        <taxon>Streptophyta</taxon>
        <taxon>Embryophyta</taxon>
        <taxon>Tracheophyta</taxon>
        <taxon>Spermatophyta</taxon>
        <taxon>Magnoliopsida</taxon>
        <taxon>eudicotyledons</taxon>
        <taxon>Gunneridae</taxon>
        <taxon>Pentapetalae</taxon>
        <taxon>rosids</taxon>
        <taxon>fabids</taxon>
        <taxon>Oxalidales</taxon>
        <taxon>Cephalotaceae</taxon>
        <taxon>Cephalotus</taxon>
    </lineage>
</organism>
<protein>
    <submittedName>
        <fullName evidence="2">Uncharacterized protein</fullName>
    </submittedName>
</protein>
<feature type="region of interest" description="Disordered" evidence="1">
    <location>
        <begin position="120"/>
        <end position="146"/>
    </location>
</feature>
<dbReference type="EMBL" id="BDDD01004338">
    <property type="protein sequence ID" value="GAV87482.1"/>
    <property type="molecule type" value="Genomic_DNA"/>
</dbReference>
<evidence type="ECO:0000313" key="3">
    <source>
        <dbReference type="Proteomes" id="UP000187406"/>
    </source>
</evidence>